<keyword evidence="1" id="KW-0614">Plasmid</keyword>
<dbReference type="Gene3D" id="2.130.10.10">
    <property type="entry name" value="YVTN repeat-like/Quinoprotein amine dehydrogenase"/>
    <property type="match status" value="2"/>
</dbReference>
<protein>
    <recommendedName>
        <fullName evidence="2">SMP-30/Gluconolactonase/LRE-like region domain-containing protein</fullName>
    </recommendedName>
</protein>
<dbReference type="EMBL" id="CP016618">
    <property type="protein sequence ID" value="ANY83346.1"/>
    <property type="molecule type" value="Genomic_DNA"/>
</dbReference>
<gene>
    <name evidence="1" type="ORF">BB934_34155</name>
</gene>
<dbReference type="PANTHER" id="PTHR47197:SF3">
    <property type="entry name" value="DIHYDRO-HEME D1 DEHYDROGENASE"/>
    <property type="match status" value="1"/>
</dbReference>
<accession>A0A1B2ETM8</accession>
<proteinExistence type="predicted"/>
<dbReference type="InterPro" id="IPR015943">
    <property type="entry name" value="WD40/YVTN_repeat-like_dom_sf"/>
</dbReference>
<name>A0A1B2ETM8_9HYPH</name>
<reference evidence="1" key="1">
    <citation type="submission" date="2016-07" db="EMBL/GenBank/DDBJ databases">
        <title>Microvirga ossetica sp. nov. a new species of rhizobia isolated from root nodules of the legume species Vicia alpestris Steven originated from North Ossetia region in the Caucasus.</title>
        <authorList>
            <person name="Safronova V.I."/>
            <person name="Kuznetsova I.G."/>
            <person name="Sazanova A.L."/>
            <person name="Belimov A."/>
            <person name="Andronov E."/>
            <person name="Osledkin Y.S."/>
            <person name="Onishchuk O.P."/>
            <person name="Kurchak O.N."/>
            <person name="Shaposhnikov A.I."/>
            <person name="Willems A."/>
            <person name="Tikhonovich I.A."/>
        </authorList>
    </citation>
    <scope>NUCLEOTIDE SEQUENCE [LARGE SCALE GENOMIC DNA]</scope>
    <source>
        <strain evidence="1">V5/3M</strain>
        <plasmid evidence="1">unnamed3</plasmid>
    </source>
</reference>
<organism evidence="1">
    <name type="scientific">Microvirga ossetica</name>
    <dbReference type="NCBI Taxonomy" id="1882682"/>
    <lineage>
        <taxon>Bacteria</taxon>
        <taxon>Pseudomonadati</taxon>
        <taxon>Pseudomonadota</taxon>
        <taxon>Alphaproteobacteria</taxon>
        <taxon>Hyphomicrobiales</taxon>
        <taxon>Methylobacteriaceae</taxon>
        <taxon>Microvirga</taxon>
    </lineage>
</organism>
<evidence type="ECO:0000313" key="1">
    <source>
        <dbReference type="EMBL" id="ANY83346.1"/>
    </source>
</evidence>
<sequence>MLLALFADPFDVQAGQGAKERSIDELPLTAEVDRTGDFLAWGFDALWMMTAGMTVLVNGERQSVGPSLVRVDGKTNQAEDNVIQEATARVRGLAIGEGAVWIPNSGPGQIFKFDPLEKKVVLTIPVRFFGTEGSVGVGEGSVWITARGNILTRFNAATGVEEAAIKLPGEAPAAIVDNGFVWVSGFERGELYKVDAWTNTLVQTIPLRPGPRFLTAGEGSIWVHNQGDSSVQRIDPASGAVIATIETGLSGRGGDLTTGGGYVWLTLSGTPLVQIDPRTNAVVAVFKGIGWGDAIRFGGGSLWISGHSIRRLTPPG</sequence>
<geneLocation type="plasmid" evidence="1">
    <name>unnamed3</name>
</geneLocation>
<evidence type="ECO:0008006" key="2">
    <source>
        <dbReference type="Google" id="ProtNLM"/>
    </source>
</evidence>
<dbReference type="SUPFAM" id="SSF63825">
    <property type="entry name" value="YWTD domain"/>
    <property type="match status" value="1"/>
</dbReference>
<dbReference type="PANTHER" id="PTHR47197">
    <property type="entry name" value="PROTEIN NIRF"/>
    <property type="match status" value="1"/>
</dbReference>
<dbReference type="KEGG" id="moc:BB934_34155"/>
<dbReference type="AlphaFoldDB" id="A0A1B2ETM8"/>
<dbReference type="InterPro" id="IPR051200">
    <property type="entry name" value="Host-pathogen_enzymatic-act"/>
</dbReference>